<dbReference type="InParanoid" id="J0CU73"/>
<evidence type="ECO:0000313" key="1">
    <source>
        <dbReference type="EMBL" id="EJD33891.1"/>
    </source>
</evidence>
<evidence type="ECO:0008006" key="3">
    <source>
        <dbReference type="Google" id="ProtNLM"/>
    </source>
</evidence>
<protein>
    <recommendedName>
        <fullName evidence="3">SUN domain-containing protein</fullName>
    </recommendedName>
</protein>
<dbReference type="Gene3D" id="2.60.120.260">
    <property type="entry name" value="Galactose-binding domain-like"/>
    <property type="match status" value="1"/>
</dbReference>
<gene>
    <name evidence="1" type="ORF">AURDEDRAFT_177039</name>
</gene>
<dbReference type="AlphaFoldDB" id="J0CU73"/>
<dbReference type="KEGG" id="adl:AURDEDRAFT_177039"/>
<evidence type="ECO:0000313" key="2">
    <source>
        <dbReference type="Proteomes" id="UP000006514"/>
    </source>
</evidence>
<dbReference type="EMBL" id="JH688055">
    <property type="protein sequence ID" value="EJD33891.1"/>
    <property type="molecule type" value="Genomic_DNA"/>
</dbReference>
<dbReference type="OrthoDB" id="342281at2759"/>
<sequence length="299" mass="33173">MLAVALFTLAYSFRSRLSAPLRKTGSKISSCILSSNVDQNAQNYDHLLFINGARVIQELTTESAHVRSTHLFNDSIILEHHLNVAVRNSMGPPSVPEAALGIFSDKRVLWYFSGSRGFLGIAPSRRILIERVILKSVHSAAPEACIPDEVTLWGLVLLPRNEIRLISREFTHRELPAQLTHAPSFENMKDAAWFPIAELKGIQPATSHDASDPVAEGLTDMKLLQQQPKTPIYIHAFVFVIDKYGTKTTNVTCFAGVSAYGRTPERWRRATEEPAHLVPPKLRCNCGLEPVSADILIDA</sequence>
<keyword evidence="2" id="KW-1185">Reference proteome</keyword>
<dbReference type="Proteomes" id="UP000006514">
    <property type="component" value="Unassembled WGS sequence"/>
</dbReference>
<reference evidence="2" key="1">
    <citation type="journal article" date="2012" name="Science">
        <title>The Paleozoic origin of enzymatic lignin decomposition reconstructed from 31 fungal genomes.</title>
        <authorList>
            <person name="Floudas D."/>
            <person name="Binder M."/>
            <person name="Riley R."/>
            <person name="Barry K."/>
            <person name="Blanchette R.A."/>
            <person name="Henrissat B."/>
            <person name="Martinez A.T."/>
            <person name="Otillar R."/>
            <person name="Spatafora J.W."/>
            <person name="Yadav J.S."/>
            <person name="Aerts A."/>
            <person name="Benoit I."/>
            <person name="Boyd A."/>
            <person name="Carlson A."/>
            <person name="Copeland A."/>
            <person name="Coutinho P.M."/>
            <person name="de Vries R.P."/>
            <person name="Ferreira P."/>
            <person name="Findley K."/>
            <person name="Foster B."/>
            <person name="Gaskell J."/>
            <person name="Glotzer D."/>
            <person name="Gorecki P."/>
            <person name="Heitman J."/>
            <person name="Hesse C."/>
            <person name="Hori C."/>
            <person name="Igarashi K."/>
            <person name="Jurgens J.A."/>
            <person name="Kallen N."/>
            <person name="Kersten P."/>
            <person name="Kohler A."/>
            <person name="Kuees U."/>
            <person name="Kumar T.K.A."/>
            <person name="Kuo A."/>
            <person name="LaButti K."/>
            <person name="Larrondo L.F."/>
            <person name="Lindquist E."/>
            <person name="Ling A."/>
            <person name="Lombard V."/>
            <person name="Lucas S."/>
            <person name="Lundell T."/>
            <person name="Martin R."/>
            <person name="McLaughlin D.J."/>
            <person name="Morgenstern I."/>
            <person name="Morin E."/>
            <person name="Murat C."/>
            <person name="Nagy L.G."/>
            <person name="Nolan M."/>
            <person name="Ohm R.A."/>
            <person name="Patyshakuliyeva A."/>
            <person name="Rokas A."/>
            <person name="Ruiz-Duenas F.J."/>
            <person name="Sabat G."/>
            <person name="Salamov A."/>
            <person name="Samejima M."/>
            <person name="Schmutz J."/>
            <person name="Slot J.C."/>
            <person name="St John F."/>
            <person name="Stenlid J."/>
            <person name="Sun H."/>
            <person name="Sun S."/>
            <person name="Syed K."/>
            <person name="Tsang A."/>
            <person name="Wiebenga A."/>
            <person name="Young D."/>
            <person name="Pisabarro A."/>
            <person name="Eastwood D.C."/>
            <person name="Martin F."/>
            <person name="Cullen D."/>
            <person name="Grigoriev I.V."/>
            <person name="Hibbett D.S."/>
        </authorList>
    </citation>
    <scope>NUCLEOTIDE SEQUENCE [LARGE SCALE GENOMIC DNA]</scope>
    <source>
        <strain evidence="2">TFB10046</strain>
    </source>
</reference>
<accession>J0CU73</accession>
<organism evidence="1 2">
    <name type="scientific">Auricularia subglabra (strain TFB-10046 / SS5)</name>
    <name type="common">White-rot fungus</name>
    <name type="synonym">Auricularia delicata (strain TFB10046)</name>
    <dbReference type="NCBI Taxonomy" id="717982"/>
    <lineage>
        <taxon>Eukaryota</taxon>
        <taxon>Fungi</taxon>
        <taxon>Dikarya</taxon>
        <taxon>Basidiomycota</taxon>
        <taxon>Agaricomycotina</taxon>
        <taxon>Agaricomycetes</taxon>
        <taxon>Auriculariales</taxon>
        <taxon>Auriculariaceae</taxon>
        <taxon>Auricularia</taxon>
    </lineage>
</organism>
<name>J0CU73_AURST</name>
<proteinExistence type="predicted"/>